<dbReference type="GO" id="GO:0008234">
    <property type="term" value="F:cysteine-type peptidase activity"/>
    <property type="evidence" value="ECO:0007669"/>
    <property type="project" value="InterPro"/>
</dbReference>
<sequence length="425" mass="47676">MLLTFAIFGYLAYFVKYGNGLVLNKTDINEYSNDEMYTICELVWNETEKLGYNVNRNQGACINMIKDVYKLRKLMPMAEFDLTKYSVLTEEVEDPVNTDIYTGNLTLITGRNGDEIESLVYGKALYERILNSKIPDNFDLRSNNANLKEGGSCITFPDNQGKCANCYNYSALSSIEGAFCRQLGVLIPQLSQQNSLDCWLKKKGAKKACNGGQTFEVYNYALKSKVCTKDSYPPTTFKTGKVGICNASCNQCASINDFMWNYTGSSSNYEDPWEVITHAIYNYGPVTVSICSLMPGFNYYSGGFYEPPTCGSIWCGTRQVDHAVTLVGYGKTHEGRRYYIMKNSWGVGWGNKGFMNISADMCSTFFNPAWVTSVKLEDISEHCSNNKPKISEIANINPKLNAIKATIAIISQLILQLQLWLLESN</sequence>
<evidence type="ECO:0000259" key="5">
    <source>
        <dbReference type="SMART" id="SM00645"/>
    </source>
</evidence>
<evidence type="ECO:0000313" key="7">
    <source>
        <dbReference type="Proteomes" id="UP001311799"/>
    </source>
</evidence>
<dbReference type="InterPro" id="IPR000668">
    <property type="entry name" value="Peptidase_C1A_C"/>
</dbReference>
<dbReference type="SMART" id="SM00645">
    <property type="entry name" value="Pept_C1"/>
    <property type="match status" value="1"/>
</dbReference>
<dbReference type="GO" id="GO:0006508">
    <property type="term" value="P:proteolysis"/>
    <property type="evidence" value="ECO:0007669"/>
    <property type="project" value="InterPro"/>
</dbReference>
<dbReference type="Proteomes" id="UP001311799">
    <property type="component" value="Unassembled WGS sequence"/>
</dbReference>
<protein>
    <recommendedName>
        <fullName evidence="5">Peptidase C1A papain C-terminal domain-containing protein</fullName>
    </recommendedName>
</protein>
<keyword evidence="4" id="KW-0732">Signal</keyword>
<dbReference type="InterPro" id="IPR025660">
    <property type="entry name" value="Pept_his_AS"/>
</dbReference>
<evidence type="ECO:0000313" key="6">
    <source>
        <dbReference type="EMBL" id="KAK6587532.1"/>
    </source>
</evidence>
<organism evidence="6 7">
    <name type="scientific">Cryptosporidium xiaoi</name>
    <dbReference type="NCBI Taxonomy" id="659607"/>
    <lineage>
        <taxon>Eukaryota</taxon>
        <taxon>Sar</taxon>
        <taxon>Alveolata</taxon>
        <taxon>Apicomplexa</taxon>
        <taxon>Conoidasida</taxon>
        <taxon>Coccidia</taxon>
        <taxon>Eucoccidiorida</taxon>
        <taxon>Eimeriorina</taxon>
        <taxon>Cryptosporidiidae</taxon>
        <taxon>Cryptosporidium</taxon>
    </lineage>
</organism>
<gene>
    <name evidence="6" type="ORF">RS030_91570</name>
</gene>
<evidence type="ECO:0000256" key="1">
    <source>
        <dbReference type="ARBA" id="ARBA00008455"/>
    </source>
</evidence>
<comment type="similarity">
    <text evidence="1">Belongs to the peptidase C1 family.</text>
</comment>
<feature type="domain" description="Peptidase C1A papain C-terminal" evidence="5">
    <location>
        <begin position="134"/>
        <end position="372"/>
    </location>
</feature>
<dbReference type="Pfam" id="PF00112">
    <property type="entry name" value="Peptidase_C1"/>
    <property type="match status" value="1"/>
</dbReference>
<evidence type="ECO:0000256" key="4">
    <source>
        <dbReference type="SAM" id="SignalP"/>
    </source>
</evidence>
<accession>A0AAV9XUJ4</accession>
<comment type="caution">
    <text evidence="6">The sequence shown here is derived from an EMBL/GenBank/DDBJ whole genome shotgun (WGS) entry which is preliminary data.</text>
</comment>
<dbReference type="InterPro" id="IPR039417">
    <property type="entry name" value="Peptidase_C1A_papain-like"/>
</dbReference>
<reference evidence="6 7" key="1">
    <citation type="submission" date="2023-10" db="EMBL/GenBank/DDBJ databases">
        <title>Comparative genomics analysis reveals potential genetic determinants of host preference in Cryptosporidium xiaoi.</title>
        <authorList>
            <person name="Xiao L."/>
            <person name="Li J."/>
        </authorList>
    </citation>
    <scope>NUCLEOTIDE SEQUENCE [LARGE SCALE GENOMIC DNA]</scope>
    <source>
        <strain evidence="6 7">52996</strain>
    </source>
</reference>
<keyword evidence="7" id="KW-1185">Reference proteome</keyword>
<dbReference type="PRINTS" id="PR00705">
    <property type="entry name" value="PAPAIN"/>
</dbReference>
<dbReference type="AlphaFoldDB" id="A0AAV9XUJ4"/>
<dbReference type="PROSITE" id="PS00639">
    <property type="entry name" value="THIOL_PROTEASE_HIS"/>
    <property type="match status" value="1"/>
</dbReference>
<evidence type="ECO:0000256" key="3">
    <source>
        <dbReference type="ARBA" id="ARBA00023180"/>
    </source>
</evidence>
<keyword evidence="2" id="KW-0865">Zymogen</keyword>
<keyword evidence="3" id="KW-0325">Glycoprotein</keyword>
<dbReference type="CDD" id="cd02248">
    <property type="entry name" value="Peptidase_C1A"/>
    <property type="match status" value="1"/>
</dbReference>
<feature type="signal peptide" evidence="4">
    <location>
        <begin position="1"/>
        <end position="20"/>
    </location>
</feature>
<name>A0AAV9XUJ4_9CRYT</name>
<proteinExistence type="inferred from homology"/>
<feature type="chain" id="PRO_5043384698" description="Peptidase C1A papain C-terminal domain-containing protein" evidence="4">
    <location>
        <begin position="21"/>
        <end position="425"/>
    </location>
</feature>
<dbReference type="InterPro" id="IPR013128">
    <property type="entry name" value="Peptidase_C1A"/>
</dbReference>
<dbReference type="InterPro" id="IPR038765">
    <property type="entry name" value="Papain-like_cys_pep_sf"/>
</dbReference>
<evidence type="ECO:0000256" key="2">
    <source>
        <dbReference type="ARBA" id="ARBA00023145"/>
    </source>
</evidence>
<dbReference type="Gene3D" id="3.90.70.10">
    <property type="entry name" value="Cysteine proteinases"/>
    <property type="match status" value="1"/>
</dbReference>
<dbReference type="SUPFAM" id="SSF54001">
    <property type="entry name" value="Cysteine proteinases"/>
    <property type="match status" value="1"/>
</dbReference>
<dbReference type="PANTHER" id="PTHR12411">
    <property type="entry name" value="CYSTEINE PROTEASE FAMILY C1-RELATED"/>
    <property type="match status" value="1"/>
</dbReference>
<dbReference type="EMBL" id="JAWDEY010000037">
    <property type="protein sequence ID" value="KAK6587532.1"/>
    <property type="molecule type" value="Genomic_DNA"/>
</dbReference>